<dbReference type="InterPro" id="IPR006696">
    <property type="entry name" value="DUF423"/>
</dbReference>
<organism evidence="6">
    <name type="scientific">Vitis vinifera</name>
    <name type="common">Grape</name>
    <dbReference type="NCBI Taxonomy" id="29760"/>
    <lineage>
        <taxon>Eukaryota</taxon>
        <taxon>Viridiplantae</taxon>
        <taxon>Streptophyta</taxon>
        <taxon>Embryophyta</taxon>
        <taxon>Tracheophyta</taxon>
        <taxon>Spermatophyta</taxon>
        <taxon>Magnoliopsida</taxon>
        <taxon>eudicotyledons</taxon>
        <taxon>Gunneridae</taxon>
        <taxon>Pentapetalae</taxon>
        <taxon>rosids</taxon>
        <taxon>Vitales</taxon>
        <taxon>Vitaceae</taxon>
        <taxon>Viteae</taxon>
        <taxon>Vitis</taxon>
    </lineage>
</organism>
<protein>
    <recommendedName>
        <fullName evidence="7">Transmembrane protein 256-like</fullName>
    </recommendedName>
</protein>
<reference evidence="6" key="1">
    <citation type="journal article" date="2007" name="PLoS ONE">
        <title>The first genome sequence of an elite grapevine cultivar (Pinot noir Vitis vinifera L.): coping with a highly heterozygous genome.</title>
        <authorList>
            <person name="Velasco R."/>
            <person name="Zharkikh A."/>
            <person name="Troggio M."/>
            <person name="Cartwright D.A."/>
            <person name="Cestaro A."/>
            <person name="Pruss D."/>
            <person name="Pindo M."/>
            <person name="FitzGerald L.M."/>
            <person name="Vezzulli S."/>
            <person name="Reid J."/>
            <person name="Malacarne G."/>
            <person name="Iliev D."/>
            <person name="Coppola G."/>
            <person name="Wardell B."/>
            <person name="Micheletti D."/>
            <person name="Macalma T."/>
            <person name="Facci M."/>
            <person name="Mitchell J.T."/>
            <person name="Perazzolli M."/>
            <person name="Eldredge G."/>
            <person name="Gatto P."/>
            <person name="Oyzerski R."/>
            <person name="Moretto M."/>
            <person name="Gutin N."/>
            <person name="Stefanini M."/>
            <person name="Chen Y."/>
            <person name="Segala C."/>
            <person name="Davenport C."/>
            <person name="Dematte L."/>
            <person name="Mraz A."/>
            <person name="Battilana J."/>
            <person name="Stormo K."/>
            <person name="Costa F."/>
            <person name="Tao Q."/>
            <person name="Si-Ammour A."/>
            <person name="Harkins T."/>
            <person name="Lackey A."/>
            <person name="Perbost C."/>
            <person name="Taillon B."/>
            <person name="Stella A."/>
            <person name="Solovyev V."/>
            <person name="Fawcett J.A."/>
            <person name="Sterck L."/>
            <person name="Vandepoele K."/>
            <person name="Grando S.M."/>
            <person name="Toppo S."/>
            <person name="Moser C."/>
            <person name="Lanchbury J."/>
            <person name="Bogden R."/>
            <person name="Skolnick M."/>
            <person name="Sgaramella V."/>
            <person name="Bhatnagar S.K."/>
            <person name="Fontana P."/>
            <person name="Gutin A."/>
            <person name="Van de Peer Y."/>
            <person name="Salamini F."/>
            <person name="Viola R."/>
        </authorList>
    </citation>
    <scope>NUCLEOTIDE SEQUENCE</scope>
</reference>
<gene>
    <name evidence="6" type="ORF">VITISV_018365</name>
</gene>
<evidence type="ECO:0000256" key="2">
    <source>
        <dbReference type="ARBA" id="ARBA00022692"/>
    </source>
</evidence>
<evidence type="ECO:0000313" key="6">
    <source>
        <dbReference type="EMBL" id="CAN76265.1"/>
    </source>
</evidence>
<comment type="subcellular location">
    <subcellularLocation>
        <location evidence="1">Membrane</location>
        <topology evidence="1">Multi-pass membrane protein</topology>
    </subcellularLocation>
</comment>
<proteinExistence type="predicted"/>
<dbReference type="PANTHER" id="PTHR43461:SF1">
    <property type="entry name" value="TRANSMEMBRANE PROTEIN 256"/>
    <property type="match status" value="1"/>
</dbReference>
<dbReference type="ExpressionAtlas" id="A5B086">
    <property type="expression patterns" value="baseline and differential"/>
</dbReference>
<dbReference type="EMBL" id="AM442160">
    <property type="protein sequence ID" value="CAN76265.1"/>
    <property type="molecule type" value="Genomic_DNA"/>
</dbReference>
<evidence type="ECO:0000256" key="3">
    <source>
        <dbReference type="ARBA" id="ARBA00022989"/>
    </source>
</evidence>
<keyword evidence="4 5" id="KW-0472">Membrane</keyword>
<name>A5B086_VITVI</name>
<dbReference type="AlphaFoldDB" id="A5B086"/>
<keyword evidence="3 5" id="KW-1133">Transmembrane helix</keyword>
<sequence length="201" mass="22314">MAAESMMAKLYPWHQVAAVSGAVGIGLGAFGAHVFKPQNPIYKEVWKTASLYHLVHTAALLATPVTKHPNIFGGLVTAGILAFSGSYWLIQYSIKFLVMILKIRALTLLSVLLNVFGVSLEGEDFAGVTLWHILKTESTVSWHHSAALRLLPLGGACFSKDFNFLIQWYKFWFLGCEFNKTTMVGSWGIVPRMLVFFGFEI</sequence>
<evidence type="ECO:0008006" key="7">
    <source>
        <dbReference type="Google" id="ProtNLM"/>
    </source>
</evidence>
<dbReference type="PANTHER" id="PTHR43461">
    <property type="entry name" value="TRANSMEMBRANE PROTEIN 256"/>
    <property type="match status" value="1"/>
</dbReference>
<evidence type="ECO:0000256" key="5">
    <source>
        <dbReference type="SAM" id="Phobius"/>
    </source>
</evidence>
<keyword evidence="2 5" id="KW-0812">Transmembrane</keyword>
<dbReference type="GO" id="GO:0016020">
    <property type="term" value="C:membrane"/>
    <property type="evidence" value="ECO:0007669"/>
    <property type="project" value="UniProtKB-SubCell"/>
</dbReference>
<accession>A5B086</accession>
<evidence type="ECO:0000256" key="4">
    <source>
        <dbReference type="ARBA" id="ARBA00023136"/>
    </source>
</evidence>
<dbReference type="Pfam" id="PF04241">
    <property type="entry name" value="DUF423"/>
    <property type="match status" value="1"/>
</dbReference>
<feature type="transmembrane region" description="Helical" evidence="5">
    <location>
        <begin position="71"/>
        <end position="89"/>
    </location>
</feature>
<evidence type="ECO:0000256" key="1">
    <source>
        <dbReference type="ARBA" id="ARBA00004141"/>
    </source>
</evidence>